<reference evidence="9" key="1">
    <citation type="submission" date="2020-01" db="EMBL/GenBank/DDBJ databases">
        <title>Complete mitogenomes of the chlorophycean green algae Jenufa minuta and Jenufa perforata.</title>
        <authorList>
            <person name="Turmel M."/>
            <person name="Otis C."/>
            <person name="Vincent A."/>
            <person name="Lemieux C."/>
        </authorList>
    </citation>
    <scope>NUCLEOTIDE SEQUENCE</scope>
</reference>
<keyword evidence="5 8" id="KW-0472">Membrane</keyword>
<dbReference type="HAMAP" id="MF_01350">
    <property type="entry name" value="NDH1_NuoH"/>
    <property type="match status" value="1"/>
</dbReference>
<comment type="catalytic activity">
    <reaction evidence="7">
        <text>a ubiquinone + NADH + 5 H(+)(in) = a ubiquinol + NAD(+) + 4 H(+)(out)</text>
        <dbReference type="Rhea" id="RHEA:29091"/>
        <dbReference type="Rhea" id="RHEA-COMP:9565"/>
        <dbReference type="Rhea" id="RHEA-COMP:9566"/>
        <dbReference type="ChEBI" id="CHEBI:15378"/>
        <dbReference type="ChEBI" id="CHEBI:16389"/>
        <dbReference type="ChEBI" id="CHEBI:17976"/>
        <dbReference type="ChEBI" id="CHEBI:57540"/>
        <dbReference type="ChEBI" id="CHEBI:57945"/>
        <dbReference type="EC" id="7.1.1.2"/>
    </reaction>
</comment>
<dbReference type="PROSITE" id="PS00668">
    <property type="entry name" value="COMPLEX1_ND1_2"/>
    <property type="match status" value="1"/>
</dbReference>
<dbReference type="Pfam" id="PF00146">
    <property type="entry name" value="NADHdh"/>
    <property type="match status" value="1"/>
</dbReference>
<feature type="transmembrane region" description="Helical" evidence="8">
    <location>
        <begin position="89"/>
        <end position="110"/>
    </location>
</feature>
<dbReference type="PROSITE" id="PS00667">
    <property type="entry name" value="COMPLEX1_ND1_1"/>
    <property type="match status" value="1"/>
</dbReference>
<evidence type="ECO:0000256" key="7">
    <source>
        <dbReference type="RuleBase" id="RU000473"/>
    </source>
</evidence>
<keyword evidence="3 6" id="KW-0812">Transmembrane</keyword>
<organism evidence="9">
    <name type="scientific">Jenufa perforata</name>
    <dbReference type="NCBI Taxonomy" id="993091"/>
    <lineage>
        <taxon>Eukaryota</taxon>
        <taxon>Viridiplantae</taxon>
        <taxon>Chlorophyta</taxon>
        <taxon>core chlorophytes</taxon>
        <taxon>Chlorophyceae</taxon>
        <taxon>Jenufa</taxon>
    </lineage>
</organism>
<dbReference type="GeneID" id="54116266"/>
<evidence type="ECO:0000256" key="5">
    <source>
        <dbReference type="ARBA" id="ARBA00023136"/>
    </source>
</evidence>
<sequence>MYNTTFPSFFSSVNLTETLSIIIQIFCTLVPLLLSVAFLTLAERKIMASMQRRVGPNMWGYCGILQPILDGAKLFFKEPILPSSADTPLYVWAPCLTFIVSQIAWAAIPFTDTNVVSDLPLGAFYLLAVSSVGVYGILLAGWASNSKYAFLGCCRSVAQMISYELPMGMIVLTVCLLAGSLSLTEIVNAQSSVYFFWALWPQCLMWFICCLAETNRSPFDLPEAEAELVAGFNVEYSSMGFALFFIAEYSNMIFMSALSALLFFGGSVSPVFWLPNGAIWFFIKTFIFLFLFVWVRATLPRYRYDILMKLGWKGFLPLTIAGFLVTAAFCLCFSLIL</sequence>
<proteinExistence type="inferred from homology"/>
<dbReference type="EC" id="7.1.1.2" evidence="7"/>
<keyword evidence="6" id="KW-0520">NAD</keyword>
<dbReference type="GO" id="GO:0008137">
    <property type="term" value="F:NADH dehydrogenase (ubiquinone) activity"/>
    <property type="evidence" value="ECO:0007669"/>
    <property type="project" value="UniProtKB-EC"/>
</dbReference>
<feature type="transmembrane region" description="Helical" evidence="8">
    <location>
        <begin position="315"/>
        <end position="336"/>
    </location>
</feature>
<feature type="transmembrane region" description="Helical" evidence="8">
    <location>
        <begin position="277"/>
        <end position="295"/>
    </location>
</feature>
<comment type="subcellular location">
    <subcellularLocation>
        <location evidence="6">Cell membrane</location>
        <topology evidence="6">Multi-pass membrane protein</topology>
    </subcellularLocation>
    <subcellularLocation>
        <location evidence="1">Membrane</location>
        <topology evidence="1">Multi-pass membrane protein</topology>
    </subcellularLocation>
</comment>
<evidence type="ECO:0000256" key="1">
    <source>
        <dbReference type="ARBA" id="ARBA00004141"/>
    </source>
</evidence>
<protein>
    <recommendedName>
        <fullName evidence="7">NADH-ubiquinone oxidoreductase chain 1</fullName>
        <ecNumber evidence="7">7.1.1.2</ecNumber>
    </recommendedName>
</protein>
<feature type="transmembrane region" description="Helical" evidence="8">
    <location>
        <begin position="194"/>
        <end position="212"/>
    </location>
</feature>
<evidence type="ECO:0000256" key="4">
    <source>
        <dbReference type="ARBA" id="ARBA00022989"/>
    </source>
</evidence>
<geneLocation type="mitochondrion" evidence="9"/>
<evidence type="ECO:0000256" key="3">
    <source>
        <dbReference type="ARBA" id="ARBA00022692"/>
    </source>
</evidence>
<dbReference type="PANTHER" id="PTHR11432:SF3">
    <property type="entry name" value="NADH-UBIQUINONE OXIDOREDUCTASE CHAIN 1"/>
    <property type="match status" value="1"/>
</dbReference>
<feature type="transmembrane region" description="Helical" evidence="8">
    <location>
        <begin position="122"/>
        <end position="142"/>
    </location>
</feature>
<evidence type="ECO:0000256" key="8">
    <source>
        <dbReference type="SAM" id="Phobius"/>
    </source>
</evidence>
<dbReference type="GO" id="GO:0005886">
    <property type="term" value="C:plasma membrane"/>
    <property type="evidence" value="ECO:0007669"/>
    <property type="project" value="UniProtKB-SubCell"/>
</dbReference>
<keyword evidence="4 8" id="KW-1133">Transmembrane helix</keyword>
<dbReference type="RefSeq" id="YP_009746605.1">
    <property type="nucleotide sequence ID" value="NC_046779.1"/>
</dbReference>
<dbReference type="PANTHER" id="PTHR11432">
    <property type="entry name" value="NADH DEHYDROGENASE SUBUNIT 1"/>
    <property type="match status" value="1"/>
</dbReference>
<feature type="transmembrane region" description="Helical" evidence="8">
    <location>
        <begin position="20"/>
        <end position="42"/>
    </location>
</feature>
<gene>
    <name evidence="9" type="primary">nad1</name>
</gene>
<comment type="similarity">
    <text evidence="2 6">Belongs to the complex I subunit 1 family.</text>
</comment>
<dbReference type="GO" id="GO:0009060">
    <property type="term" value="P:aerobic respiration"/>
    <property type="evidence" value="ECO:0007669"/>
    <property type="project" value="TreeGrafter"/>
</dbReference>
<feature type="transmembrane region" description="Helical" evidence="8">
    <location>
        <begin position="163"/>
        <end position="182"/>
    </location>
</feature>
<dbReference type="InterPro" id="IPR001694">
    <property type="entry name" value="NADH_UbQ_OxRdtase_su1/FPO"/>
</dbReference>
<evidence type="ECO:0000256" key="6">
    <source>
        <dbReference type="RuleBase" id="RU000471"/>
    </source>
</evidence>
<dbReference type="NCBIfam" id="NF004741">
    <property type="entry name" value="PRK06076.1-2"/>
    <property type="match status" value="1"/>
</dbReference>
<evidence type="ECO:0000313" key="9">
    <source>
        <dbReference type="EMBL" id="QII41620.1"/>
    </source>
</evidence>
<dbReference type="GO" id="GO:0003954">
    <property type="term" value="F:NADH dehydrogenase activity"/>
    <property type="evidence" value="ECO:0007669"/>
    <property type="project" value="TreeGrafter"/>
</dbReference>
<evidence type="ECO:0000256" key="2">
    <source>
        <dbReference type="ARBA" id="ARBA00010535"/>
    </source>
</evidence>
<dbReference type="EMBL" id="MN933931">
    <property type="protein sequence ID" value="QII41620.1"/>
    <property type="molecule type" value="Genomic_DNA"/>
</dbReference>
<dbReference type="AlphaFoldDB" id="A0A6G7IT58"/>
<feature type="transmembrane region" description="Helical" evidence="8">
    <location>
        <begin position="241"/>
        <end position="265"/>
    </location>
</feature>
<keyword evidence="7 9" id="KW-0496">Mitochondrion</keyword>
<dbReference type="InterPro" id="IPR018086">
    <property type="entry name" value="NADH_UbQ_OxRdtase_su1_CS"/>
</dbReference>
<accession>A0A6G7IT58</accession>
<name>A0A6G7IT58_9CHLO</name>
<keyword evidence="7" id="KW-0830">Ubiquinone</keyword>